<reference evidence="2 3" key="1">
    <citation type="journal article" date="2010" name="Syst. Appl. Microbiol.">
        <title>Four new species of Chryseobacterium from the rhizosphere of coastal sand dune plants, Chryseobacterium elymi sp. nov., Chryseobacterium hagamense sp. nov., Chryseobacterium lathyri sp. nov. and Chryseobacterium rhizosphaerae sp. nov.</title>
        <authorList>
            <person name="Cho S.H."/>
            <person name="Lee K.S."/>
            <person name="Shin D.S."/>
            <person name="Han J.H."/>
            <person name="Park K.S."/>
            <person name="Lee C.H."/>
            <person name="Park K.H."/>
            <person name="Kim S.B."/>
        </authorList>
    </citation>
    <scope>NUCLEOTIDE SEQUENCE [LARGE SCALE GENOMIC DNA]</scope>
    <source>
        <strain evidence="2 3">KCTC 22547</strain>
    </source>
</reference>
<keyword evidence="1" id="KW-0472">Membrane</keyword>
<sequence>MKNKALTEYTNKELVSNEKKIKAITIMLGIAILLLFLSNIVITFKRGFSALNVIPLALLPILILNINNWNQLKKEKANRKL</sequence>
<feature type="transmembrane region" description="Helical" evidence="1">
    <location>
        <begin position="48"/>
        <end position="66"/>
    </location>
</feature>
<name>A0A3D9DN52_9FLAO</name>
<dbReference type="OrthoDB" id="1263939at2"/>
<comment type="caution">
    <text evidence="2">The sequence shown here is derived from an EMBL/GenBank/DDBJ whole genome shotgun (WGS) entry which is preliminary data.</text>
</comment>
<keyword evidence="1" id="KW-0812">Transmembrane</keyword>
<protein>
    <submittedName>
        <fullName evidence="2">Redox-active disulfide protein 2</fullName>
    </submittedName>
</protein>
<evidence type="ECO:0000313" key="2">
    <source>
        <dbReference type="EMBL" id="REC79444.1"/>
    </source>
</evidence>
<keyword evidence="1" id="KW-1133">Transmembrane helix</keyword>
<proteinExistence type="predicted"/>
<accession>A0A3D9DN52</accession>
<keyword evidence="3" id="KW-1185">Reference proteome</keyword>
<evidence type="ECO:0000313" key="3">
    <source>
        <dbReference type="Proteomes" id="UP000257030"/>
    </source>
</evidence>
<dbReference type="AlphaFoldDB" id="A0A3D9DN52"/>
<organism evidence="2 3">
    <name type="scientific">Chryseobacterium elymi</name>
    <dbReference type="NCBI Taxonomy" id="395936"/>
    <lineage>
        <taxon>Bacteria</taxon>
        <taxon>Pseudomonadati</taxon>
        <taxon>Bacteroidota</taxon>
        <taxon>Flavobacteriia</taxon>
        <taxon>Flavobacteriales</taxon>
        <taxon>Weeksellaceae</taxon>
        <taxon>Chryseobacterium group</taxon>
        <taxon>Chryseobacterium</taxon>
    </lineage>
</organism>
<dbReference type="Proteomes" id="UP000257030">
    <property type="component" value="Unassembled WGS sequence"/>
</dbReference>
<dbReference type="EMBL" id="QNUH01000004">
    <property type="protein sequence ID" value="REC79444.1"/>
    <property type="molecule type" value="Genomic_DNA"/>
</dbReference>
<dbReference type="RefSeq" id="WP_116011267.1">
    <property type="nucleotide sequence ID" value="NZ_QNUH01000004.1"/>
</dbReference>
<gene>
    <name evidence="2" type="ORF">DRF60_06370</name>
</gene>
<evidence type="ECO:0000256" key="1">
    <source>
        <dbReference type="SAM" id="Phobius"/>
    </source>
</evidence>
<feature type="transmembrane region" description="Helical" evidence="1">
    <location>
        <begin position="21"/>
        <end position="42"/>
    </location>
</feature>